<keyword evidence="1" id="KW-0812">Transmembrane</keyword>
<dbReference type="EMBL" id="BAABHD010000084">
    <property type="protein sequence ID" value="GAA4470867.1"/>
    <property type="molecule type" value="Genomic_DNA"/>
</dbReference>
<evidence type="ECO:0000256" key="1">
    <source>
        <dbReference type="SAM" id="Phobius"/>
    </source>
</evidence>
<protein>
    <submittedName>
        <fullName evidence="2">Uncharacterized protein</fullName>
    </submittedName>
</protein>
<keyword evidence="1" id="KW-1133">Transmembrane helix</keyword>
<reference evidence="3" key="1">
    <citation type="journal article" date="2019" name="Int. J. Syst. Evol. Microbiol.">
        <title>The Global Catalogue of Microorganisms (GCM) 10K type strain sequencing project: providing services to taxonomists for standard genome sequencing and annotation.</title>
        <authorList>
            <consortium name="The Broad Institute Genomics Platform"/>
            <consortium name="The Broad Institute Genome Sequencing Center for Infectious Disease"/>
            <person name="Wu L."/>
            <person name="Ma J."/>
        </authorList>
    </citation>
    <scope>NUCLEOTIDE SEQUENCE [LARGE SCALE GENOMIC DNA]</scope>
    <source>
        <strain evidence="3">JCM 17927</strain>
    </source>
</reference>
<feature type="transmembrane region" description="Helical" evidence="1">
    <location>
        <begin position="12"/>
        <end position="32"/>
    </location>
</feature>
<organism evidence="2 3">
    <name type="scientific">Nibrella saemangeumensis</name>
    <dbReference type="NCBI Taxonomy" id="1084526"/>
    <lineage>
        <taxon>Bacteria</taxon>
        <taxon>Pseudomonadati</taxon>
        <taxon>Bacteroidota</taxon>
        <taxon>Cytophagia</taxon>
        <taxon>Cytophagales</taxon>
        <taxon>Spirosomataceae</taxon>
        <taxon>Nibrella</taxon>
    </lineage>
</organism>
<name>A0ABP8NQ94_9BACT</name>
<dbReference type="Proteomes" id="UP001501175">
    <property type="component" value="Unassembled WGS sequence"/>
</dbReference>
<evidence type="ECO:0000313" key="2">
    <source>
        <dbReference type="EMBL" id="GAA4470867.1"/>
    </source>
</evidence>
<feature type="transmembrane region" description="Helical" evidence="1">
    <location>
        <begin position="44"/>
        <end position="61"/>
    </location>
</feature>
<proteinExistence type="predicted"/>
<keyword evidence="3" id="KW-1185">Reference proteome</keyword>
<comment type="caution">
    <text evidence="2">The sequence shown here is derived from an EMBL/GenBank/DDBJ whole genome shotgun (WGS) entry which is preliminary data.</text>
</comment>
<accession>A0ABP8NQ94</accession>
<keyword evidence="1" id="KW-0472">Membrane</keyword>
<sequence length="546" mass="61179">MINPNLNWSEPTTILILLVLVALLLMQIWLIVRNRTIGSGRKGVRLALNLVLWLLLVGFVVQPRWKVNSGTTHTLIAGDDVPDAYLRQLKDSLSIQETYSPDDVKTGEFTGQRFDQVTLVGQDIDAETLSQLSRHRLRWIPYDAPDQVQDVRWKGVVRKGDMQRISGHILSTRKQWLKITYGNRTLDSLELREGSNAFSLRFPTFSTGRTITELVLDQRVLDTLRFFAQPTEPLHYQFILGSPDFESKTLADWLGKQGHSVQVSTTLSKNITGSLQINAKISKPDVVITDPDHAGHAVVKRAVAEGKSVLFINLSEPVADVAAINRTLGTSWKLRKLSNEPYIPVGNSLNALPYTPTQAMNQVMIPGYPAAVQRIGGNVGLSLLSETFPLQLSGDSTAYDRIWSTLLNPLRPALRNNVQIEAPVFTRFPTPIRINNPVAPIAAVRIAADTVPVQPSPLNGLTTRTAYRFRNPGWQVWQDSLEVYINGRTGFAYQQALISHYLKAHWRYPAPSTAVVPWAEEKIPNWVWLLLLLTAFTALWVEPKIN</sequence>
<dbReference type="RefSeq" id="WP_345250275.1">
    <property type="nucleotide sequence ID" value="NZ_BAABHD010000084.1"/>
</dbReference>
<evidence type="ECO:0000313" key="3">
    <source>
        <dbReference type="Proteomes" id="UP001501175"/>
    </source>
</evidence>
<gene>
    <name evidence="2" type="ORF">GCM10023189_60330</name>
</gene>